<organism evidence="2 3">
    <name type="scientific">Candidatus Roizmanbacteria bacterium RIFCSPHIGHO2_01_FULL_39_8</name>
    <dbReference type="NCBI Taxonomy" id="1802033"/>
    <lineage>
        <taxon>Bacteria</taxon>
        <taxon>Candidatus Roizmaniibacteriota</taxon>
    </lineage>
</organism>
<evidence type="ECO:0000313" key="2">
    <source>
        <dbReference type="EMBL" id="OGK20288.1"/>
    </source>
</evidence>
<protein>
    <submittedName>
        <fullName evidence="2">Cupin</fullName>
    </submittedName>
</protein>
<name>A0A1F7GMR9_9BACT</name>
<dbReference type="Proteomes" id="UP000177026">
    <property type="component" value="Unassembled WGS sequence"/>
</dbReference>
<dbReference type="Gene3D" id="2.60.120.10">
    <property type="entry name" value="Jelly Rolls"/>
    <property type="match status" value="1"/>
</dbReference>
<dbReference type="InterPro" id="IPR013096">
    <property type="entry name" value="Cupin_2"/>
</dbReference>
<comment type="caution">
    <text evidence="2">The sequence shown here is derived from an EMBL/GenBank/DDBJ whole genome shotgun (WGS) entry which is preliminary data.</text>
</comment>
<proteinExistence type="predicted"/>
<dbReference type="AlphaFoldDB" id="A0A1F7GMR9"/>
<feature type="domain" description="Cupin type-2" evidence="1">
    <location>
        <begin position="32"/>
        <end position="102"/>
    </location>
</feature>
<dbReference type="InterPro" id="IPR014710">
    <property type="entry name" value="RmlC-like_jellyroll"/>
</dbReference>
<dbReference type="InterPro" id="IPR052538">
    <property type="entry name" value="Flavonoid_dioxygenase-like"/>
</dbReference>
<dbReference type="CDD" id="cd02223">
    <property type="entry name" value="cupin_Bh2720-like"/>
    <property type="match status" value="1"/>
</dbReference>
<sequence>MIGFLVNIEEKTRTNTFFRQVLYTGQHEQVVVMSLQPNEDIGEEIHEIVDQFLRIEEGVGKVIMSGEEHRIKDGDAFVVPAGTKHNVINTSSGKALKLYTIYSPPHHKDKTLHKTKADAIADKENHL</sequence>
<evidence type="ECO:0000313" key="3">
    <source>
        <dbReference type="Proteomes" id="UP000177026"/>
    </source>
</evidence>
<dbReference type="SUPFAM" id="SSF51182">
    <property type="entry name" value="RmlC-like cupins"/>
    <property type="match status" value="1"/>
</dbReference>
<accession>A0A1F7GMR9</accession>
<dbReference type="PANTHER" id="PTHR43346:SF1">
    <property type="entry name" value="QUERCETIN 2,3-DIOXYGENASE-RELATED"/>
    <property type="match status" value="1"/>
</dbReference>
<dbReference type="PANTHER" id="PTHR43346">
    <property type="entry name" value="LIGAND BINDING DOMAIN PROTEIN, PUTATIVE (AFU_ORTHOLOGUE AFUA_6G14370)-RELATED"/>
    <property type="match status" value="1"/>
</dbReference>
<dbReference type="InterPro" id="IPR011051">
    <property type="entry name" value="RmlC_Cupin_sf"/>
</dbReference>
<dbReference type="EMBL" id="MFZI01000037">
    <property type="protein sequence ID" value="OGK20288.1"/>
    <property type="molecule type" value="Genomic_DNA"/>
</dbReference>
<evidence type="ECO:0000259" key="1">
    <source>
        <dbReference type="Pfam" id="PF07883"/>
    </source>
</evidence>
<reference evidence="2 3" key="1">
    <citation type="journal article" date="2016" name="Nat. Commun.">
        <title>Thousands of microbial genomes shed light on interconnected biogeochemical processes in an aquifer system.</title>
        <authorList>
            <person name="Anantharaman K."/>
            <person name="Brown C.T."/>
            <person name="Hug L.A."/>
            <person name="Sharon I."/>
            <person name="Castelle C.J."/>
            <person name="Probst A.J."/>
            <person name="Thomas B.C."/>
            <person name="Singh A."/>
            <person name="Wilkins M.J."/>
            <person name="Karaoz U."/>
            <person name="Brodie E.L."/>
            <person name="Williams K.H."/>
            <person name="Hubbard S.S."/>
            <person name="Banfield J.F."/>
        </authorList>
    </citation>
    <scope>NUCLEOTIDE SEQUENCE [LARGE SCALE GENOMIC DNA]</scope>
</reference>
<dbReference type="Pfam" id="PF07883">
    <property type="entry name" value="Cupin_2"/>
    <property type="match status" value="1"/>
</dbReference>
<gene>
    <name evidence="2" type="ORF">A2866_06415</name>
</gene>